<feature type="domain" description="Stress-response A/B barrel" evidence="1">
    <location>
        <begin position="4"/>
        <end position="102"/>
    </location>
</feature>
<keyword evidence="3" id="KW-1185">Reference proteome</keyword>
<dbReference type="EMBL" id="ML996083">
    <property type="protein sequence ID" value="KAF2154688.1"/>
    <property type="molecule type" value="Genomic_DNA"/>
</dbReference>
<dbReference type="SUPFAM" id="SSF54909">
    <property type="entry name" value="Dimeric alpha+beta barrel"/>
    <property type="match status" value="1"/>
</dbReference>
<evidence type="ECO:0000313" key="3">
    <source>
        <dbReference type="Proteomes" id="UP000799439"/>
    </source>
</evidence>
<sequence length="108" mass="12165">MAKIQRVTLFKVSDPSVVIPQMVEKLKTFQREATKDGKQYIQSYTAGPTVSDARNQGFNFCIQSSFASIEDMKYYDEECQVHAGLKSFMQGKLAGPPLTVFQDEFIGQ</sequence>
<dbReference type="InterPro" id="IPR011008">
    <property type="entry name" value="Dimeric_a/b-barrel"/>
</dbReference>
<comment type="caution">
    <text evidence="2">The sequence shown here is derived from an EMBL/GenBank/DDBJ whole genome shotgun (WGS) entry which is preliminary data.</text>
</comment>
<dbReference type="AlphaFoldDB" id="A0A9P4J3B9"/>
<dbReference type="SMART" id="SM00886">
    <property type="entry name" value="Dabb"/>
    <property type="match status" value="1"/>
</dbReference>
<reference evidence="2" key="1">
    <citation type="journal article" date="2020" name="Stud. Mycol.">
        <title>101 Dothideomycetes genomes: a test case for predicting lifestyles and emergence of pathogens.</title>
        <authorList>
            <person name="Haridas S."/>
            <person name="Albert R."/>
            <person name="Binder M."/>
            <person name="Bloem J."/>
            <person name="Labutti K."/>
            <person name="Salamov A."/>
            <person name="Andreopoulos B."/>
            <person name="Baker S."/>
            <person name="Barry K."/>
            <person name="Bills G."/>
            <person name="Bluhm B."/>
            <person name="Cannon C."/>
            <person name="Castanera R."/>
            <person name="Culley D."/>
            <person name="Daum C."/>
            <person name="Ezra D."/>
            <person name="Gonzalez J."/>
            <person name="Henrissat B."/>
            <person name="Kuo A."/>
            <person name="Liang C."/>
            <person name="Lipzen A."/>
            <person name="Lutzoni F."/>
            <person name="Magnuson J."/>
            <person name="Mondo S."/>
            <person name="Nolan M."/>
            <person name="Ohm R."/>
            <person name="Pangilinan J."/>
            <person name="Park H.-J."/>
            <person name="Ramirez L."/>
            <person name="Alfaro M."/>
            <person name="Sun H."/>
            <person name="Tritt A."/>
            <person name="Yoshinaga Y."/>
            <person name="Zwiers L.-H."/>
            <person name="Turgeon B."/>
            <person name="Goodwin S."/>
            <person name="Spatafora J."/>
            <person name="Crous P."/>
            <person name="Grigoriev I."/>
        </authorList>
    </citation>
    <scope>NUCLEOTIDE SEQUENCE</scope>
    <source>
        <strain evidence="2">CBS 260.36</strain>
    </source>
</reference>
<organism evidence="2 3">
    <name type="scientific">Myriangium duriaei CBS 260.36</name>
    <dbReference type="NCBI Taxonomy" id="1168546"/>
    <lineage>
        <taxon>Eukaryota</taxon>
        <taxon>Fungi</taxon>
        <taxon>Dikarya</taxon>
        <taxon>Ascomycota</taxon>
        <taxon>Pezizomycotina</taxon>
        <taxon>Dothideomycetes</taxon>
        <taxon>Dothideomycetidae</taxon>
        <taxon>Myriangiales</taxon>
        <taxon>Myriangiaceae</taxon>
        <taxon>Myriangium</taxon>
    </lineage>
</organism>
<evidence type="ECO:0000313" key="2">
    <source>
        <dbReference type="EMBL" id="KAF2154688.1"/>
    </source>
</evidence>
<accession>A0A9P4J3B9</accession>
<dbReference type="Proteomes" id="UP000799439">
    <property type="component" value="Unassembled WGS sequence"/>
</dbReference>
<dbReference type="OrthoDB" id="3830014at2759"/>
<proteinExistence type="predicted"/>
<dbReference type="Pfam" id="PF07876">
    <property type="entry name" value="Dabb"/>
    <property type="match status" value="1"/>
</dbReference>
<evidence type="ECO:0000259" key="1">
    <source>
        <dbReference type="PROSITE" id="PS51502"/>
    </source>
</evidence>
<gene>
    <name evidence="2" type="ORF">K461DRAFT_275843</name>
</gene>
<name>A0A9P4J3B9_9PEZI</name>
<dbReference type="InterPro" id="IPR013097">
    <property type="entry name" value="Dabb"/>
</dbReference>
<dbReference type="Gene3D" id="3.30.70.100">
    <property type="match status" value="1"/>
</dbReference>
<dbReference type="PROSITE" id="PS51502">
    <property type="entry name" value="S_R_A_B_BARREL"/>
    <property type="match status" value="1"/>
</dbReference>
<protein>
    <recommendedName>
        <fullName evidence="1">Stress-response A/B barrel domain-containing protein</fullName>
    </recommendedName>
</protein>